<name>A0A4S4L8G2_9AGAM</name>
<dbReference type="OrthoDB" id="3256525at2759"/>
<evidence type="ECO:0000313" key="2">
    <source>
        <dbReference type="Proteomes" id="UP000308199"/>
    </source>
</evidence>
<protein>
    <recommendedName>
        <fullName evidence="3">F-box domain-containing protein</fullName>
    </recommendedName>
</protein>
<sequence length="446" mass="50976">MTISTSHAIRLPPELLTHIFGLATYSPARFIESLEEPEPLQEDSAIAQCDAALETKYSLALSCSFFRSLSECFLYEDIRIRHGSGDLLKALEKSTKGTVNRNGDLVRRISVFPIGYDEGGHWYENISEHTIRILRCCPNIQVLTRPPMPVIRTSEPVNGQEADSFVINDLKFSSLYRVDWYNSPFDRLPSPMPTPRFIWQTPSIRTLTLGPDYSDFHPGEQEIIMNLPDLHTLRVRSMNSFGQLLGDGNPRIDVKLPSLRRLIIQKADAVYLLYFGRPLSRAASKLRAIELGMDKRFLYHDFMSVLLMHCPNTTELSFHVFFTCPTRRNLPTSAVQFVYDVEHVGLSAAKSDDMPWEEDTWQRLTEHFESLCGQQTRFSKLKRITLYGAQWAEYILDGALSGSLQLIRSRRVKVVCKESAARVAFEAVWRRSERSGSHRRALSLLI</sequence>
<dbReference type="EMBL" id="SGPK01000126">
    <property type="protein sequence ID" value="THH07799.1"/>
    <property type="molecule type" value="Genomic_DNA"/>
</dbReference>
<comment type="caution">
    <text evidence="1">The sequence shown here is derived from an EMBL/GenBank/DDBJ whole genome shotgun (WGS) entry which is preliminary data.</text>
</comment>
<dbReference type="AlphaFoldDB" id="A0A4S4L8G2"/>
<accession>A0A4S4L8G2</accession>
<organism evidence="1 2">
    <name type="scientific">Phellinidium pouzarii</name>
    <dbReference type="NCBI Taxonomy" id="167371"/>
    <lineage>
        <taxon>Eukaryota</taxon>
        <taxon>Fungi</taxon>
        <taxon>Dikarya</taxon>
        <taxon>Basidiomycota</taxon>
        <taxon>Agaricomycotina</taxon>
        <taxon>Agaricomycetes</taxon>
        <taxon>Hymenochaetales</taxon>
        <taxon>Hymenochaetaceae</taxon>
        <taxon>Phellinidium</taxon>
    </lineage>
</organism>
<evidence type="ECO:0008006" key="3">
    <source>
        <dbReference type="Google" id="ProtNLM"/>
    </source>
</evidence>
<evidence type="ECO:0000313" key="1">
    <source>
        <dbReference type="EMBL" id="THH07799.1"/>
    </source>
</evidence>
<gene>
    <name evidence="1" type="ORF">EW145_g3133</name>
</gene>
<reference evidence="1 2" key="1">
    <citation type="submission" date="2019-02" db="EMBL/GenBank/DDBJ databases">
        <title>Genome sequencing of the rare red list fungi Phellinidium pouzarii.</title>
        <authorList>
            <person name="Buettner E."/>
            <person name="Kellner H."/>
        </authorList>
    </citation>
    <scope>NUCLEOTIDE SEQUENCE [LARGE SCALE GENOMIC DNA]</scope>
    <source>
        <strain evidence="1 2">DSM 108285</strain>
    </source>
</reference>
<dbReference type="Proteomes" id="UP000308199">
    <property type="component" value="Unassembled WGS sequence"/>
</dbReference>
<proteinExistence type="predicted"/>
<keyword evidence="2" id="KW-1185">Reference proteome</keyword>